<name>A0A0A9B3P7_ARUDO</name>
<reference evidence="1" key="1">
    <citation type="submission" date="2014-09" db="EMBL/GenBank/DDBJ databases">
        <authorList>
            <person name="Magalhaes I.L.F."/>
            <person name="Oliveira U."/>
            <person name="Santos F.R."/>
            <person name="Vidigal T.H.D.A."/>
            <person name="Brescovit A.D."/>
            <person name="Santos A.J."/>
        </authorList>
    </citation>
    <scope>NUCLEOTIDE SEQUENCE</scope>
    <source>
        <tissue evidence="1">Shoot tissue taken approximately 20 cm above the soil surface</tissue>
    </source>
</reference>
<sequence>MGLIHVPFGPHVLNSHCTLTARRPVSVPIQRAAPHSAPLHILTAHHTYMSIGPFCSLPVTSPKLSAPDRS</sequence>
<dbReference type="AlphaFoldDB" id="A0A0A9B3P7"/>
<proteinExistence type="predicted"/>
<protein>
    <submittedName>
        <fullName evidence="1">Uncharacterized protein</fullName>
    </submittedName>
</protein>
<dbReference type="EMBL" id="GBRH01242095">
    <property type="protein sequence ID" value="JAD55800.1"/>
    <property type="molecule type" value="Transcribed_RNA"/>
</dbReference>
<reference evidence="1" key="2">
    <citation type="journal article" date="2015" name="Data Brief">
        <title>Shoot transcriptome of the giant reed, Arundo donax.</title>
        <authorList>
            <person name="Barrero R.A."/>
            <person name="Guerrero F.D."/>
            <person name="Moolhuijzen P."/>
            <person name="Goolsby J.A."/>
            <person name="Tidwell J."/>
            <person name="Bellgard S.E."/>
            <person name="Bellgard M.I."/>
        </authorList>
    </citation>
    <scope>NUCLEOTIDE SEQUENCE</scope>
    <source>
        <tissue evidence="1">Shoot tissue taken approximately 20 cm above the soil surface</tissue>
    </source>
</reference>
<organism evidence="1">
    <name type="scientific">Arundo donax</name>
    <name type="common">Giant reed</name>
    <name type="synonym">Donax arundinaceus</name>
    <dbReference type="NCBI Taxonomy" id="35708"/>
    <lineage>
        <taxon>Eukaryota</taxon>
        <taxon>Viridiplantae</taxon>
        <taxon>Streptophyta</taxon>
        <taxon>Embryophyta</taxon>
        <taxon>Tracheophyta</taxon>
        <taxon>Spermatophyta</taxon>
        <taxon>Magnoliopsida</taxon>
        <taxon>Liliopsida</taxon>
        <taxon>Poales</taxon>
        <taxon>Poaceae</taxon>
        <taxon>PACMAD clade</taxon>
        <taxon>Arundinoideae</taxon>
        <taxon>Arundineae</taxon>
        <taxon>Arundo</taxon>
    </lineage>
</organism>
<evidence type="ECO:0000313" key="1">
    <source>
        <dbReference type="EMBL" id="JAD55800.1"/>
    </source>
</evidence>
<accession>A0A0A9B3P7</accession>